<evidence type="ECO:0000256" key="1">
    <source>
        <dbReference type="ARBA" id="ARBA00001971"/>
    </source>
</evidence>
<dbReference type="PRINTS" id="PR00463">
    <property type="entry name" value="EP450I"/>
</dbReference>
<dbReference type="EMBL" id="ML995841">
    <property type="protein sequence ID" value="KAF2768769.1"/>
    <property type="molecule type" value="Genomic_DNA"/>
</dbReference>
<organism evidence="7 8">
    <name type="scientific">Teratosphaeria nubilosa</name>
    <dbReference type="NCBI Taxonomy" id="161662"/>
    <lineage>
        <taxon>Eukaryota</taxon>
        <taxon>Fungi</taxon>
        <taxon>Dikarya</taxon>
        <taxon>Ascomycota</taxon>
        <taxon>Pezizomycotina</taxon>
        <taxon>Dothideomycetes</taxon>
        <taxon>Dothideomycetidae</taxon>
        <taxon>Mycosphaerellales</taxon>
        <taxon>Teratosphaeriaceae</taxon>
        <taxon>Teratosphaeria</taxon>
    </lineage>
</organism>
<dbReference type="GO" id="GO:0005506">
    <property type="term" value="F:iron ion binding"/>
    <property type="evidence" value="ECO:0007669"/>
    <property type="project" value="InterPro"/>
</dbReference>
<evidence type="ECO:0000256" key="5">
    <source>
        <dbReference type="PIRSR" id="PIRSR602401-1"/>
    </source>
</evidence>
<dbReference type="OrthoDB" id="1470350at2759"/>
<evidence type="ECO:0000256" key="3">
    <source>
        <dbReference type="ARBA" id="ARBA00022723"/>
    </source>
</evidence>
<comment type="cofactor">
    <cofactor evidence="1 5">
        <name>heme</name>
        <dbReference type="ChEBI" id="CHEBI:30413"/>
    </cofactor>
</comment>
<dbReference type="PRINTS" id="PR00385">
    <property type="entry name" value="P450"/>
</dbReference>
<reference evidence="7" key="1">
    <citation type="journal article" date="2020" name="Stud. Mycol.">
        <title>101 Dothideomycetes genomes: a test case for predicting lifestyles and emergence of pathogens.</title>
        <authorList>
            <person name="Haridas S."/>
            <person name="Albert R."/>
            <person name="Binder M."/>
            <person name="Bloem J."/>
            <person name="Labutti K."/>
            <person name="Salamov A."/>
            <person name="Andreopoulos B."/>
            <person name="Baker S."/>
            <person name="Barry K."/>
            <person name="Bills G."/>
            <person name="Bluhm B."/>
            <person name="Cannon C."/>
            <person name="Castanera R."/>
            <person name="Culley D."/>
            <person name="Daum C."/>
            <person name="Ezra D."/>
            <person name="Gonzalez J."/>
            <person name="Henrissat B."/>
            <person name="Kuo A."/>
            <person name="Liang C."/>
            <person name="Lipzen A."/>
            <person name="Lutzoni F."/>
            <person name="Magnuson J."/>
            <person name="Mondo S."/>
            <person name="Nolan M."/>
            <person name="Ohm R."/>
            <person name="Pangilinan J."/>
            <person name="Park H.-J."/>
            <person name="Ramirez L."/>
            <person name="Alfaro M."/>
            <person name="Sun H."/>
            <person name="Tritt A."/>
            <person name="Yoshinaga Y."/>
            <person name="Zwiers L.-H."/>
            <person name="Turgeon B."/>
            <person name="Goodwin S."/>
            <person name="Spatafora J."/>
            <person name="Crous P."/>
            <person name="Grigoriev I."/>
        </authorList>
    </citation>
    <scope>NUCLEOTIDE SEQUENCE</scope>
    <source>
        <strain evidence="7">CBS 116005</strain>
    </source>
</reference>
<dbReference type="GO" id="GO:0016705">
    <property type="term" value="F:oxidoreductase activity, acting on paired donors, with incorporation or reduction of molecular oxygen"/>
    <property type="evidence" value="ECO:0007669"/>
    <property type="project" value="InterPro"/>
</dbReference>
<protein>
    <submittedName>
        <fullName evidence="7">Cytochrome P450</fullName>
    </submittedName>
</protein>
<keyword evidence="6" id="KW-0503">Monooxygenase</keyword>
<dbReference type="PANTHER" id="PTHR24305:SF166">
    <property type="entry name" value="CYTOCHROME P450 12A4, MITOCHONDRIAL-RELATED"/>
    <property type="match status" value="1"/>
</dbReference>
<keyword evidence="6" id="KW-0560">Oxidoreductase</keyword>
<evidence type="ECO:0000256" key="6">
    <source>
        <dbReference type="RuleBase" id="RU000461"/>
    </source>
</evidence>
<dbReference type="Proteomes" id="UP000799436">
    <property type="component" value="Unassembled WGS sequence"/>
</dbReference>
<keyword evidence="4 5" id="KW-0408">Iron</keyword>
<comment type="similarity">
    <text evidence="2 6">Belongs to the cytochrome P450 family.</text>
</comment>
<dbReference type="GO" id="GO:0004497">
    <property type="term" value="F:monooxygenase activity"/>
    <property type="evidence" value="ECO:0007669"/>
    <property type="project" value="UniProtKB-KW"/>
</dbReference>
<dbReference type="InterPro" id="IPR002401">
    <property type="entry name" value="Cyt_P450_E_grp-I"/>
</dbReference>
<proteinExistence type="inferred from homology"/>
<dbReference type="InterPro" id="IPR050121">
    <property type="entry name" value="Cytochrome_P450_monoxygenase"/>
</dbReference>
<feature type="binding site" description="axial binding residue" evidence="5">
    <location>
        <position position="514"/>
    </location>
    <ligand>
        <name>heme</name>
        <dbReference type="ChEBI" id="CHEBI:30413"/>
    </ligand>
    <ligandPart>
        <name>Fe</name>
        <dbReference type="ChEBI" id="CHEBI:18248"/>
    </ligandPart>
</feature>
<dbReference type="PANTHER" id="PTHR24305">
    <property type="entry name" value="CYTOCHROME P450"/>
    <property type="match status" value="1"/>
</dbReference>
<dbReference type="SUPFAM" id="SSF48264">
    <property type="entry name" value="Cytochrome P450"/>
    <property type="match status" value="1"/>
</dbReference>
<evidence type="ECO:0000313" key="8">
    <source>
        <dbReference type="Proteomes" id="UP000799436"/>
    </source>
</evidence>
<dbReference type="InterPro" id="IPR036396">
    <property type="entry name" value="Cyt_P450_sf"/>
</dbReference>
<keyword evidence="5 6" id="KW-0349">Heme</keyword>
<keyword evidence="8" id="KW-1185">Reference proteome</keyword>
<dbReference type="PROSITE" id="PS00086">
    <property type="entry name" value="CYTOCHROME_P450"/>
    <property type="match status" value="1"/>
</dbReference>
<dbReference type="Pfam" id="PF00067">
    <property type="entry name" value="p450"/>
    <property type="match status" value="1"/>
</dbReference>
<sequence length="591" mass="66571">MPSVTTTLVVLALLYCLVVGYRLLRNLYIARKTGFPCIVIPWDQNNFLWMVICVPLRVHLQKWLPKFIFKRLALTIYGWEYHERMRPYNDFSGPNQNAKSFIMVTCGKPEFSTCDRDIAYEILRRPRDFPQTDLAASFTDQFGPSVITSGGDHWTRQRKVIASAVNERISKAVFNESLRQTEGLLAEIFRYPGGNGTSAESNELFVMIKKIAMHVLSGAGMGVNFVWNDSASETPRDGFKTTYLTAVRCLTDNLSGPIILPQWFLSSYPSFLPGYNNLRNLSYALKEFPVHTAEILAQERKRLSACKEEKPTSTFMSQLVQASEGESTSEGKGRALTEEEIMGNLFLFTAAGFETTANTMTSGLVLLARHPKWQDWLLEEIDQVLDANTTTEQLEYNAIFPKLTRLLAFMFETLRFFPPLIHLPKQTVSEQIITTSSGTYTIPAKITCYVNAVGIGLDPDVYRNVNLAEGEKPSEEDELHFRPSRWVNPPGSPHLHFQVPKGSFLPWSTGPRVCPGMKMAQVEFCAVVLALLRQHRIEAVSKAGETRRDVEARLDAAIRDSISVPTLQMDGVYDAKAGGGLPMRLTRRTIR</sequence>
<dbReference type="AlphaFoldDB" id="A0A6G1L876"/>
<gene>
    <name evidence="7" type="ORF">EJ03DRAFT_328071</name>
</gene>
<evidence type="ECO:0000313" key="7">
    <source>
        <dbReference type="EMBL" id="KAF2768769.1"/>
    </source>
</evidence>
<dbReference type="GO" id="GO:0020037">
    <property type="term" value="F:heme binding"/>
    <property type="evidence" value="ECO:0007669"/>
    <property type="project" value="InterPro"/>
</dbReference>
<keyword evidence="3 5" id="KW-0479">Metal-binding</keyword>
<dbReference type="CDD" id="cd11070">
    <property type="entry name" value="CYP56-like"/>
    <property type="match status" value="1"/>
</dbReference>
<dbReference type="InterPro" id="IPR001128">
    <property type="entry name" value="Cyt_P450"/>
</dbReference>
<dbReference type="Gene3D" id="1.10.630.10">
    <property type="entry name" value="Cytochrome P450"/>
    <property type="match status" value="1"/>
</dbReference>
<dbReference type="InterPro" id="IPR017972">
    <property type="entry name" value="Cyt_P450_CS"/>
</dbReference>
<evidence type="ECO:0000256" key="2">
    <source>
        <dbReference type="ARBA" id="ARBA00010617"/>
    </source>
</evidence>
<name>A0A6G1L876_9PEZI</name>
<accession>A0A6G1L876</accession>
<evidence type="ECO:0000256" key="4">
    <source>
        <dbReference type="ARBA" id="ARBA00023004"/>
    </source>
</evidence>